<evidence type="ECO:0000313" key="3">
    <source>
        <dbReference type="Proteomes" id="UP000039865"/>
    </source>
</evidence>
<dbReference type="InParanoid" id="A0A078AW16"/>
<feature type="compositionally biased region" description="Basic and acidic residues" evidence="1">
    <location>
        <begin position="225"/>
        <end position="237"/>
    </location>
</feature>
<feature type="region of interest" description="Disordered" evidence="1">
    <location>
        <begin position="358"/>
        <end position="377"/>
    </location>
</feature>
<protein>
    <submittedName>
        <fullName evidence="2">Uncharacterized protein</fullName>
    </submittedName>
</protein>
<gene>
    <name evidence="2" type="primary">Contig1473.g1607</name>
    <name evidence="2" type="ORF">STYLEM_15458</name>
</gene>
<dbReference type="EMBL" id="CCKQ01014581">
    <property type="protein sequence ID" value="CDW86364.1"/>
    <property type="molecule type" value="Genomic_DNA"/>
</dbReference>
<dbReference type="AlphaFoldDB" id="A0A078AW16"/>
<accession>A0A078AW16</accession>
<evidence type="ECO:0000256" key="1">
    <source>
        <dbReference type="SAM" id="MobiDB-lite"/>
    </source>
</evidence>
<evidence type="ECO:0000313" key="2">
    <source>
        <dbReference type="EMBL" id="CDW86364.1"/>
    </source>
</evidence>
<organism evidence="2 3">
    <name type="scientific">Stylonychia lemnae</name>
    <name type="common">Ciliate</name>
    <dbReference type="NCBI Taxonomy" id="5949"/>
    <lineage>
        <taxon>Eukaryota</taxon>
        <taxon>Sar</taxon>
        <taxon>Alveolata</taxon>
        <taxon>Ciliophora</taxon>
        <taxon>Intramacronucleata</taxon>
        <taxon>Spirotrichea</taxon>
        <taxon>Stichotrichia</taxon>
        <taxon>Sporadotrichida</taxon>
        <taxon>Oxytrichidae</taxon>
        <taxon>Stylonychinae</taxon>
        <taxon>Stylonychia</taxon>
    </lineage>
</organism>
<feature type="compositionally biased region" description="Polar residues" evidence="1">
    <location>
        <begin position="263"/>
        <end position="280"/>
    </location>
</feature>
<name>A0A078AW16_STYLE</name>
<feature type="compositionally biased region" description="Basic and acidic residues" evidence="1">
    <location>
        <begin position="364"/>
        <end position="375"/>
    </location>
</feature>
<keyword evidence="3" id="KW-1185">Reference proteome</keyword>
<proteinExistence type="predicted"/>
<feature type="compositionally biased region" description="Basic residues" evidence="1">
    <location>
        <begin position="244"/>
        <end position="260"/>
    </location>
</feature>
<reference evidence="2 3" key="1">
    <citation type="submission" date="2014-06" db="EMBL/GenBank/DDBJ databases">
        <authorList>
            <person name="Swart Estienne"/>
        </authorList>
    </citation>
    <scope>NUCLEOTIDE SEQUENCE [LARGE SCALE GENOMIC DNA]</scope>
    <source>
        <strain evidence="2 3">130c</strain>
    </source>
</reference>
<feature type="region of interest" description="Disordered" evidence="1">
    <location>
        <begin position="222"/>
        <end position="280"/>
    </location>
</feature>
<sequence>MIQDHNTQQKSILFEQNTLTNTHQTLSKSELGCCKNQDWAKVRKKHAKPQKESPGSDRSFLIKFPPESKWKGAHCKYQLIKEPNEGRAMIAQQLGISGQSTQRQIQITLTLLNLLMITHEAKEDQQDVKSKEHLQQALKEIFVKRRDAKYFRPSQGYSNDGLCQKPLISVSQSASKMHSSPSSLCLDTTDISDTTYSTSLTGSIKRLIQENKGNQNRILQQQTTRIHEDSTFEKDFDQSEIQLKKRKSQKKRGRPPNKRRCQTDSGCSNYQERSKTSSSQLTNYSKIKIQRSETFEQNQKLINPIEFLSSDLQQQITTSEKSQTSQFKISINLKNIYYDNDLDNKSLIDSDFEHSNSDDEFSNEFDHKTNQDSQEHANLSDICSQDYPEDFILLDYEDASPTSSDLLGVLRQIKLQQKLFGIEFMVDEVLSYDLDIVEDNSIAI</sequence>
<dbReference type="Proteomes" id="UP000039865">
    <property type="component" value="Unassembled WGS sequence"/>
</dbReference>